<dbReference type="RefSeq" id="YP_009296931.1">
    <property type="nucleotide sequence ID" value="NC_031173.1"/>
</dbReference>
<dbReference type="GeneID" id="29073345"/>
<geneLocation type="plastid" evidence="9"/>
<name>A0A1C9CD50_9RHOD</name>
<dbReference type="GO" id="GO:0019843">
    <property type="term" value="F:rRNA binding"/>
    <property type="evidence" value="ECO:0007669"/>
    <property type="project" value="UniProtKB-KW"/>
</dbReference>
<evidence type="ECO:0000256" key="4">
    <source>
        <dbReference type="ARBA" id="ARBA00022980"/>
    </source>
</evidence>
<dbReference type="SUPFAM" id="SSF54189">
    <property type="entry name" value="Ribosomal proteins S24e, L23 and L15e"/>
    <property type="match status" value="1"/>
</dbReference>
<dbReference type="EMBL" id="KX284718">
    <property type="protein sequence ID" value="AOM66274.1"/>
    <property type="molecule type" value="Genomic_DNA"/>
</dbReference>
<evidence type="ECO:0000256" key="2">
    <source>
        <dbReference type="ARBA" id="ARBA00022730"/>
    </source>
</evidence>
<comment type="similarity">
    <text evidence="1 8">Belongs to the universal ribosomal protein uL23 family.</text>
</comment>
<evidence type="ECO:0000256" key="8">
    <source>
        <dbReference type="RuleBase" id="RU003934"/>
    </source>
</evidence>
<keyword evidence="4 8" id="KW-0689">Ribosomal protein</keyword>
<evidence type="ECO:0000256" key="5">
    <source>
        <dbReference type="ARBA" id="ARBA00023274"/>
    </source>
</evidence>
<evidence type="ECO:0000313" key="10">
    <source>
        <dbReference type="EMBL" id="ARO90364.1"/>
    </source>
</evidence>
<evidence type="ECO:0000256" key="7">
    <source>
        <dbReference type="ARBA" id="ARBA00035366"/>
    </source>
</evidence>
<keyword evidence="3" id="KW-0694">RNA-binding</keyword>
<dbReference type="Pfam" id="PF00276">
    <property type="entry name" value="Ribosomal_L23"/>
    <property type="match status" value="1"/>
</dbReference>
<dbReference type="GO" id="GO:0006412">
    <property type="term" value="P:translation"/>
    <property type="evidence" value="ECO:0007669"/>
    <property type="project" value="InterPro"/>
</dbReference>
<evidence type="ECO:0000256" key="1">
    <source>
        <dbReference type="ARBA" id="ARBA00006700"/>
    </source>
</evidence>
<dbReference type="Gene3D" id="3.30.70.330">
    <property type="match status" value="1"/>
</dbReference>
<dbReference type="GO" id="GO:0005840">
    <property type="term" value="C:ribosome"/>
    <property type="evidence" value="ECO:0007669"/>
    <property type="project" value="UniProtKB-KW"/>
</dbReference>
<proteinExistence type="inferred from homology"/>
<dbReference type="InterPro" id="IPR012678">
    <property type="entry name" value="Ribosomal_uL23/eL15/eS24_sf"/>
</dbReference>
<dbReference type="GO" id="GO:0003735">
    <property type="term" value="F:structural constituent of ribosome"/>
    <property type="evidence" value="ECO:0007669"/>
    <property type="project" value="InterPro"/>
</dbReference>
<reference evidence="10" key="2">
    <citation type="submission" date="2017-03" db="EMBL/GenBank/DDBJ databases">
        <title>The new red algal subphylum Proteorhodophytina comprises the largest and most divergent plastid genomes known.</title>
        <authorList>
            <person name="Munoz-Gomez S.A."/>
            <person name="Mejia-Franco F.G."/>
            <person name="Durnin K."/>
            <person name="Morgan C."/>
            <person name="Grisdale C.J."/>
            <person name="Archibald J.M."/>
            <person name="Slamovits C.H."/>
        </authorList>
    </citation>
    <scope>NUCLEOTIDE SEQUENCE</scope>
    <source>
        <strain evidence="10">UTEX LB2854</strain>
    </source>
</reference>
<evidence type="ECO:0000256" key="3">
    <source>
        <dbReference type="ARBA" id="ARBA00022884"/>
    </source>
</evidence>
<keyword evidence="9" id="KW-0934">Plastid</keyword>
<sequence length="102" mass="11727">MTKITDLSLKSLSIIKKPIITDKTTRLLENNQYTFLVDPKANKTLIKASIELIFEVEVVKINTYHPPRKNRRIGKFMGSRPHYKRAIVKLASGDSIDLFPEE</sequence>
<dbReference type="NCBIfam" id="NF004368">
    <property type="entry name" value="PRK05738.3-4"/>
    <property type="match status" value="1"/>
</dbReference>
<dbReference type="AlphaFoldDB" id="A0A1C9CD50"/>
<dbReference type="HAMAP" id="MF_01369_B">
    <property type="entry name" value="Ribosomal_uL23_B"/>
    <property type="match status" value="1"/>
</dbReference>
<keyword evidence="5 8" id="KW-0687">Ribonucleoprotein</keyword>
<evidence type="ECO:0000313" key="9">
    <source>
        <dbReference type="EMBL" id="AOM66274.1"/>
    </source>
</evidence>
<dbReference type="FunFam" id="3.30.70.330:FF:000001">
    <property type="entry name" value="50S ribosomal protein L23"/>
    <property type="match status" value="1"/>
</dbReference>
<reference evidence="9" key="1">
    <citation type="journal article" date="2016" name="BMC Biol.">
        <title>Parallel evolution of highly conserved plastid genome architecture in red seaweeds and seed plants.</title>
        <authorList>
            <person name="Lee J."/>
            <person name="Cho C.H."/>
            <person name="Park S.I."/>
            <person name="Choi J.W."/>
            <person name="Song H.S."/>
            <person name="West J.A."/>
            <person name="Bhattacharya D."/>
            <person name="Yoon H.S."/>
        </authorList>
    </citation>
    <scope>NUCLEOTIDE SEQUENCE</scope>
</reference>
<dbReference type="PROSITE" id="PS00050">
    <property type="entry name" value="RIBOSOMAL_L23"/>
    <property type="match status" value="1"/>
</dbReference>
<organism evidence="9">
    <name type="scientific">Bangiopsis subsimplex</name>
    <dbReference type="NCBI Taxonomy" id="139980"/>
    <lineage>
        <taxon>Eukaryota</taxon>
        <taxon>Rhodophyta</taxon>
        <taxon>Stylonematophyceae</taxon>
        <taxon>Stylonematales</taxon>
        <taxon>Stylonemataceae</taxon>
        <taxon>Bangiopsis</taxon>
    </lineage>
</organism>
<dbReference type="PANTHER" id="PTHR11620">
    <property type="entry name" value="60S RIBOSOMAL PROTEIN L23A"/>
    <property type="match status" value="1"/>
</dbReference>
<dbReference type="InterPro" id="IPR001014">
    <property type="entry name" value="Ribosomal_uL23_CS"/>
</dbReference>
<dbReference type="EMBL" id="KY709207">
    <property type="protein sequence ID" value="ARO90364.1"/>
    <property type="molecule type" value="Genomic_DNA"/>
</dbReference>
<protein>
    <recommendedName>
        <fullName evidence="6">Large ribosomal subunit protein uL23c</fullName>
    </recommendedName>
    <alternativeName>
        <fullName evidence="7">50S ribosomal protein L23, chloroplastic</fullName>
    </alternativeName>
</protein>
<dbReference type="InterPro" id="IPR013025">
    <property type="entry name" value="Ribosomal_uL23-like"/>
</dbReference>
<gene>
    <name evidence="9" type="primary">rpl23</name>
    <name evidence="9" type="ORF">Bangp_192</name>
</gene>
<accession>A0A1C9CD50</accession>
<keyword evidence="2" id="KW-0699">rRNA-binding</keyword>
<keyword evidence="10" id="KW-0150">Chloroplast</keyword>
<dbReference type="InterPro" id="IPR012677">
    <property type="entry name" value="Nucleotide-bd_a/b_plait_sf"/>
</dbReference>
<dbReference type="NCBIfam" id="NF004363">
    <property type="entry name" value="PRK05738.2-4"/>
    <property type="match status" value="1"/>
</dbReference>
<dbReference type="GO" id="GO:1990904">
    <property type="term" value="C:ribonucleoprotein complex"/>
    <property type="evidence" value="ECO:0007669"/>
    <property type="project" value="UniProtKB-KW"/>
</dbReference>
<evidence type="ECO:0000256" key="6">
    <source>
        <dbReference type="ARBA" id="ARBA00035287"/>
    </source>
</evidence>